<dbReference type="Pfam" id="PF00656">
    <property type="entry name" value="Peptidase_C14"/>
    <property type="match status" value="1"/>
</dbReference>
<keyword evidence="1" id="KW-0175">Coiled coil</keyword>
<dbReference type="PANTHER" id="PTHR48104">
    <property type="entry name" value="METACASPASE-4"/>
    <property type="match status" value="1"/>
</dbReference>
<protein>
    <submittedName>
        <fullName evidence="4">Caspase family protein</fullName>
    </submittedName>
</protein>
<evidence type="ECO:0000256" key="1">
    <source>
        <dbReference type="SAM" id="Coils"/>
    </source>
</evidence>
<name>A0A8J6NXL6_9BACT</name>
<dbReference type="Gene3D" id="3.40.50.1460">
    <property type="match status" value="1"/>
</dbReference>
<evidence type="ECO:0000313" key="4">
    <source>
        <dbReference type="EMBL" id="MBC8430353.1"/>
    </source>
</evidence>
<evidence type="ECO:0000259" key="3">
    <source>
        <dbReference type="Pfam" id="PF00656"/>
    </source>
</evidence>
<feature type="domain" description="Peptidase C14 caspase" evidence="3">
    <location>
        <begin position="555"/>
        <end position="791"/>
    </location>
</feature>
<evidence type="ECO:0000313" key="5">
    <source>
        <dbReference type="Proteomes" id="UP000605201"/>
    </source>
</evidence>
<dbReference type="PROSITE" id="PS00018">
    <property type="entry name" value="EF_HAND_1"/>
    <property type="match status" value="1"/>
</dbReference>
<comment type="caution">
    <text evidence="4">The sequence shown here is derived from an EMBL/GenBank/DDBJ whole genome shotgun (WGS) entry which is preliminary data.</text>
</comment>
<feature type="coiled-coil region" evidence="1">
    <location>
        <begin position="266"/>
        <end position="441"/>
    </location>
</feature>
<reference evidence="4 5" key="1">
    <citation type="submission" date="2020-08" db="EMBL/GenBank/DDBJ databases">
        <title>Bridging the membrane lipid divide: bacteria of the FCB group superphylum have the potential to synthesize archaeal ether lipids.</title>
        <authorList>
            <person name="Villanueva L."/>
            <person name="Von Meijenfeldt F.A.B."/>
            <person name="Westbye A.B."/>
            <person name="Yadav S."/>
            <person name="Hopmans E.C."/>
            <person name="Dutilh B.E."/>
            <person name="Sinninghe Damste J.S."/>
        </authorList>
    </citation>
    <scope>NUCLEOTIDE SEQUENCE [LARGE SCALE GENOMIC DNA]</scope>
    <source>
        <strain evidence="4">NIOZ-UU17</strain>
    </source>
</reference>
<dbReference type="InterPro" id="IPR004155">
    <property type="entry name" value="PBS_lyase_HEAT"/>
</dbReference>
<dbReference type="SMART" id="SM00567">
    <property type="entry name" value="EZ_HEAT"/>
    <property type="match status" value="3"/>
</dbReference>
<dbReference type="GO" id="GO:0005737">
    <property type="term" value="C:cytoplasm"/>
    <property type="evidence" value="ECO:0007669"/>
    <property type="project" value="TreeGrafter"/>
</dbReference>
<dbReference type="SUPFAM" id="SSF48371">
    <property type="entry name" value="ARM repeat"/>
    <property type="match status" value="1"/>
</dbReference>
<dbReference type="GO" id="GO:0004197">
    <property type="term" value="F:cysteine-type endopeptidase activity"/>
    <property type="evidence" value="ECO:0007669"/>
    <property type="project" value="InterPro"/>
</dbReference>
<dbReference type="InterPro" id="IPR011989">
    <property type="entry name" value="ARM-like"/>
</dbReference>
<feature type="region of interest" description="Disordered" evidence="2">
    <location>
        <begin position="784"/>
        <end position="806"/>
    </location>
</feature>
<accession>A0A8J6NXL6</accession>
<gene>
    <name evidence="4" type="ORF">H8D96_00380</name>
</gene>
<dbReference type="InterPro" id="IPR011600">
    <property type="entry name" value="Pept_C14_caspase"/>
</dbReference>
<dbReference type="Gene3D" id="1.25.10.10">
    <property type="entry name" value="Leucine-rich Repeat Variant"/>
    <property type="match status" value="1"/>
</dbReference>
<evidence type="ECO:0000256" key="2">
    <source>
        <dbReference type="SAM" id="MobiDB-lite"/>
    </source>
</evidence>
<dbReference type="InterPro" id="IPR029030">
    <property type="entry name" value="Caspase-like_dom_sf"/>
</dbReference>
<sequence length="806" mass="91228">MRKQFAKSYKLSSFVISCLVVVWFCFLTFNCAHTPYGLADKDPEALKELWQTSKNITTRKAVVRELENRKAVDVLIFCLNYVTTFPTISGKWPKSGLEDSLSIIEAIERLKAPEAIEALQYATHSRMSMRELKLAVLSAYREIGDPRAALPATELLGDSDYEIRWQALSTLGHLKNPDSREAIYPLLFDMNSNIRMNAVHALGEIGHSDAIDRISLLLSDKDVSVRGSAEMALRKLGVSEESIERWKGKAAELSQRFSIEDLYRSKIGYEKVVKEKQALKEKLKNEADVKRQLEVALKERESALKKQEELVAILYEKERQLKSKLFQLEETERKVEGYQKELEKLEIRAEKVNKELKQAKSKVSIESVKEELYKIHEEKSNLEEDAKKLRARESRLRAEVSNLHNIAENTRLDAENAKEELDSMRKREVELVSQVSELKDRLSKGMAPVVVVTKPIDGSKTQYPTTMLHLTAIDDRGIEKISVFLNREPLELSNARGIKLAPTNKVNFGERIDINERLHLQFGQNTVEVFATDTDGMSKKEVIKIIREKDSGDIWAVVIGINQYQNTRNLKYAVNDALSFKNYLKEYIGLPGQNIFSLIDQEATKVRIQSLLGTHIKKKASYDDTVIIYYAGHGGVETDPGNPDGDGFEKYLLPYDAKLDDLYSTAIAMDEVKKIFQRIRSARLIFIADTCYSGASGGRTMLASKTRATLSEKFFERIAKGKGRVIISACSANEISKEDDQLKHGIFSYYLLKGIKGEADYDGDGIITVSELFSFLSRKVPEASGQDQHPVRKGETEGELVIGRIK</sequence>
<proteinExistence type="predicted"/>
<dbReference type="GO" id="GO:0006508">
    <property type="term" value="P:proteolysis"/>
    <property type="evidence" value="ECO:0007669"/>
    <property type="project" value="InterPro"/>
</dbReference>
<dbReference type="PANTHER" id="PTHR48104:SF30">
    <property type="entry name" value="METACASPASE-1"/>
    <property type="match status" value="1"/>
</dbReference>
<dbReference type="InterPro" id="IPR050452">
    <property type="entry name" value="Metacaspase"/>
</dbReference>
<dbReference type="EMBL" id="JACNIG010000023">
    <property type="protein sequence ID" value="MBC8430353.1"/>
    <property type="molecule type" value="Genomic_DNA"/>
</dbReference>
<dbReference type="SUPFAM" id="SSF52129">
    <property type="entry name" value="Caspase-like"/>
    <property type="match status" value="1"/>
</dbReference>
<dbReference type="InterPro" id="IPR016024">
    <property type="entry name" value="ARM-type_fold"/>
</dbReference>
<dbReference type="AlphaFoldDB" id="A0A8J6NXL6"/>
<organism evidence="4 5">
    <name type="scientific">Candidatus Desulfatibia vada</name>
    <dbReference type="NCBI Taxonomy" id="2841696"/>
    <lineage>
        <taxon>Bacteria</taxon>
        <taxon>Pseudomonadati</taxon>
        <taxon>Thermodesulfobacteriota</taxon>
        <taxon>Desulfobacteria</taxon>
        <taxon>Desulfobacterales</taxon>
        <taxon>Desulfobacterales incertae sedis</taxon>
        <taxon>Candidatus Desulfatibia</taxon>
    </lineage>
</organism>
<dbReference type="InterPro" id="IPR018247">
    <property type="entry name" value="EF_Hand_1_Ca_BS"/>
</dbReference>
<dbReference type="Proteomes" id="UP000605201">
    <property type="component" value="Unassembled WGS sequence"/>
</dbReference>
<dbReference type="Pfam" id="PF13646">
    <property type="entry name" value="HEAT_2"/>
    <property type="match status" value="1"/>
</dbReference>